<feature type="domain" description="UspA" evidence="2">
    <location>
        <begin position="134"/>
        <end position="272"/>
    </location>
</feature>
<evidence type="ECO:0000256" key="1">
    <source>
        <dbReference type="ARBA" id="ARBA00008791"/>
    </source>
</evidence>
<dbReference type="PANTHER" id="PTHR46268">
    <property type="entry name" value="STRESS RESPONSE PROTEIN NHAX"/>
    <property type="match status" value="1"/>
</dbReference>
<dbReference type="Proteomes" id="UP000256763">
    <property type="component" value="Unassembled WGS sequence"/>
</dbReference>
<dbReference type="EMBL" id="NFZW01000032">
    <property type="protein sequence ID" value="RFA32275.1"/>
    <property type="molecule type" value="Genomic_DNA"/>
</dbReference>
<dbReference type="SUPFAM" id="SSF52402">
    <property type="entry name" value="Adenine nucleotide alpha hydrolases-like"/>
    <property type="match status" value="2"/>
</dbReference>
<comment type="caution">
    <text evidence="3">The sequence shown here is derived from an EMBL/GenBank/DDBJ whole genome shotgun (WGS) entry which is preliminary data.</text>
</comment>
<gene>
    <name evidence="3" type="ORF">CAL65_20120</name>
</gene>
<proteinExistence type="inferred from homology"/>
<dbReference type="OrthoDB" id="9792500at2"/>
<evidence type="ECO:0000259" key="2">
    <source>
        <dbReference type="Pfam" id="PF00582"/>
    </source>
</evidence>
<reference evidence="4" key="1">
    <citation type="submission" date="2017-05" db="EMBL/GenBank/DDBJ databases">
        <authorList>
            <person name="Sharma S."/>
            <person name="Sidhu C."/>
            <person name="Pinnaka A.K."/>
        </authorList>
    </citation>
    <scope>NUCLEOTIDE SEQUENCE [LARGE SCALE GENOMIC DNA]</scope>
    <source>
        <strain evidence="4">AK93</strain>
    </source>
</reference>
<dbReference type="Pfam" id="PF00582">
    <property type="entry name" value="Usp"/>
    <property type="match status" value="2"/>
</dbReference>
<dbReference type="RefSeq" id="WP_116303888.1">
    <property type="nucleotide sequence ID" value="NZ_NFZV01000032.1"/>
</dbReference>
<organism evidence="3 4">
    <name type="scientific">Alkalilimnicola ehrlichii</name>
    <dbReference type="NCBI Taxonomy" id="351052"/>
    <lineage>
        <taxon>Bacteria</taxon>
        <taxon>Pseudomonadati</taxon>
        <taxon>Pseudomonadota</taxon>
        <taxon>Gammaproteobacteria</taxon>
        <taxon>Chromatiales</taxon>
        <taxon>Ectothiorhodospiraceae</taxon>
        <taxon>Alkalilimnicola</taxon>
    </lineage>
</organism>
<accession>A0A3E0WK34</accession>
<dbReference type="CDD" id="cd00293">
    <property type="entry name" value="USP-like"/>
    <property type="match status" value="2"/>
</dbReference>
<keyword evidence="4" id="KW-1185">Reference proteome</keyword>
<dbReference type="InterPro" id="IPR006015">
    <property type="entry name" value="Universal_stress_UspA"/>
</dbReference>
<sequence length="279" mass="30430">MDRVIVAVNSSPISLSGARVGRALAEQLAAELQLYSITPDERHFGDRRRELTSLLQDTGIDLERRLTLVAARSPAYQLTQLADAPQAPLLCMATHARGMLGASMLGSVPSEVVSNVKRPVILVGPHVGDWQGPIRTVSVALDGSTFAESILPGAVDFARRLQAKLCLLRVQVEDLTWEGPEESPDNNESNYLQELAAHVQRTAPQLNVSWKLLEEHSDYPGDPRKLLVEYANKQSNCLLALTTHGSGLTKTALGSVAHRVIRKSHCPVLVSRPQESSRL</sequence>
<evidence type="ECO:0000313" key="4">
    <source>
        <dbReference type="Proteomes" id="UP000256763"/>
    </source>
</evidence>
<dbReference type="InterPro" id="IPR014729">
    <property type="entry name" value="Rossmann-like_a/b/a_fold"/>
</dbReference>
<comment type="similarity">
    <text evidence="1">Belongs to the universal stress protein A family.</text>
</comment>
<dbReference type="PANTHER" id="PTHR46268:SF6">
    <property type="entry name" value="UNIVERSAL STRESS PROTEIN UP12"/>
    <property type="match status" value="1"/>
</dbReference>
<protein>
    <recommendedName>
        <fullName evidence="2">UspA domain-containing protein</fullName>
    </recommendedName>
</protein>
<dbReference type="Gene3D" id="3.40.50.620">
    <property type="entry name" value="HUPs"/>
    <property type="match status" value="2"/>
</dbReference>
<dbReference type="InterPro" id="IPR006016">
    <property type="entry name" value="UspA"/>
</dbReference>
<dbReference type="PRINTS" id="PR01438">
    <property type="entry name" value="UNVRSLSTRESS"/>
</dbReference>
<evidence type="ECO:0000313" key="3">
    <source>
        <dbReference type="EMBL" id="RFA32275.1"/>
    </source>
</evidence>
<name>A0A3E0WK34_9GAMM</name>
<feature type="domain" description="UspA" evidence="2">
    <location>
        <begin position="2"/>
        <end position="123"/>
    </location>
</feature>
<dbReference type="AlphaFoldDB" id="A0A3E0WK34"/>